<organism evidence="3 4">
    <name type="scientific">Undibacterium curvum</name>
    <dbReference type="NCBI Taxonomy" id="2762294"/>
    <lineage>
        <taxon>Bacteria</taxon>
        <taxon>Pseudomonadati</taxon>
        <taxon>Pseudomonadota</taxon>
        <taxon>Betaproteobacteria</taxon>
        <taxon>Burkholderiales</taxon>
        <taxon>Oxalobacteraceae</taxon>
        <taxon>Undibacterium</taxon>
    </lineage>
</organism>
<evidence type="ECO:0000256" key="1">
    <source>
        <dbReference type="SAM" id="Phobius"/>
    </source>
</evidence>
<evidence type="ECO:0000259" key="2">
    <source>
        <dbReference type="Pfam" id="PF13632"/>
    </source>
</evidence>
<comment type="caution">
    <text evidence="3">The sequence shown here is derived from an EMBL/GenBank/DDBJ whole genome shotgun (WGS) entry which is preliminary data.</text>
</comment>
<feature type="transmembrane region" description="Helical" evidence="1">
    <location>
        <begin position="288"/>
        <end position="312"/>
    </location>
</feature>
<name>A0ABR7A180_9BURK</name>
<dbReference type="Pfam" id="PF13632">
    <property type="entry name" value="Glyco_trans_2_3"/>
    <property type="match status" value="1"/>
</dbReference>
<keyword evidence="1" id="KW-0472">Membrane</keyword>
<gene>
    <name evidence="3" type="ORF">H8K43_02810</name>
</gene>
<dbReference type="Proteomes" id="UP000654304">
    <property type="component" value="Unassembled WGS sequence"/>
</dbReference>
<dbReference type="EMBL" id="JACOGD010000001">
    <property type="protein sequence ID" value="MBC3930592.1"/>
    <property type="molecule type" value="Genomic_DNA"/>
</dbReference>
<keyword evidence="1" id="KW-0812">Transmembrane</keyword>
<evidence type="ECO:0000313" key="3">
    <source>
        <dbReference type="EMBL" id="MBC3930592.1"/>
    </source>
</evidence>
<proteinExistence type="predicted"/>
<accession>A0ABR7A180</accession>
<dbReference type="InterPro" id="IPR001173">
    <property type="entry name" value="Glyco_trans_2-like"/>
</dbReference>
<dbReference type="RefSeq" id="WP_222610932.1">
    <property type="nucleotide sequence ID" value="NZ_JACOGD010000001.1"/>
</dbReference>
<dbReference type="InterPro" id="IPR029044">
    <property type="entry name" value="Nucleotide-diphossugar_trans"/>
</dbReference>
<evidence type="ECO:0000313" key="4">
    <source>
        <dbReference type="Proteomes" id="UP000654304"/>
    </source>
</evidence>
<dbReference type="SUPFAM" id="SSF53448">
    <property type="entry name" value="Nucleotide-diphospho-sugar transferases"/>
    <property type="match status" value="1"/>
</dbReference>
<sequence length="318" mass="35941">MLKPPDYEVLLITFSVGENINNDIADLKKELNSSGIATRALVITECDEISHPIEIEQILCGPGSKLQKIKSQLRIDVPFICVIDSDMHLEISACKELILNALKGMDGITFGLIESISEPGLLGNCIQLDKRWSHRFLRPTLHFLRVGITVPGQFVMYSPELLSSINDNSDTFLDDLYFGLKCRQLGLGIQRVNKIIGYEKGRSGWGSLFLQRIRWMKGLFRLTKDAWKADSGWLYCIIHYLAYHGIPIIYTCFIVVLVLTNHLESAIVLIGIFLLLFAYITKSINLNIVLYLIIFPILHTVATLAAIFPFSLSNLRKR</sequence>
<feature type="domain" description="Glycosyltransferase 2-like" evidence="2">
    <location>
        <begin position="80"/>
        <end position="276"/>
    </location>
</feature>
<reference evidence="3 4" key="1">
    <citation type="submission" date="2020-08" db="EMBL/GenBank/DDBJ databases">
        <title>Novel species isolated from subtropical streams in China.</title>
        <authorList>
            <person name="Lu H."/>
        </authorList>
    </citation>
    <scope>NUCLEOTIDE SEQUENCE [LARGE SCALE GENOMIC DNA]</scope>
    <source>
        <strain evidence="3 4">CY22W</strain>
    </source>
</reference>
<keyword evidence="1" id="KW-1133">Transmembrane helix</keyword>
<feature type="transmembrane region" description="Helical" evidence="1">
    <location>
        <begin position="266"/>
        <end position="282"/>
    </location>
</feature>
<feature type="transmembrane region" description="Helical" evidence="1">
    <location>
        <begin position="240"/>
        <end position="259"/>
    </location>
</feature>
<keyword evidence="4" id="KW-1185">Reference proteome</keyword>
<protein>
    <submittedName>
        <fullName evidence="3">Glycosyltransferase family 2 protein</fullName>
    </submittedName>
</protein>